<name>A0A6A6IDA6_9PLEO</name>
<dbReference type="Pfam" id="PF05920">
    <property type="entry name" value="Homeobox_KN"/>
    <property type="match status" value="1"/>
</dbReference>
<feature type="compositionally biased region" description="Basic residues" evidence="6">
    <location>
        <begin position="242"/>
        <end position="252"/>
    </location>
</feature>
<evidence type="ECO:0000313" key="9">
    <source>
        <dbReference type="EMBL" id="KAF2247872.1"/>
    </source>
</evidence>
<comment type="subcellular location">
    <subcellularLocation>
        <location evidence="5">Nucleus</location>
    </subcellularLocation>
</comment>
<dbReference type="GO" id="GO:0008270">
    <property type="term" value="F:zinc ion binding"/>
    <property type="evidence" value="ECO:0007669"/>
    <property type="project" value="UniProtKB-KW"/>
</dbReference>
<dbReference type="CDD" id="cd00086">
    <property type="entry name" value="homeodomain"/>
    <property type="match status" value="1"/>
</dbReference>
<dbReference type="InterPro" id="IPR009057">
    <property type="entry name" value="Homeodomain-like_sf"/>
</dbReference>
<gene>
    <name evidence="9" type="ORF">BU26DRAFT_411081</name>
</gene>
<dbReference type="GeneID" id="54576273"/>
<dbReference type="GO" id="GO:0005634">
    <property type="term" value="C:nucleus"/>
    <property type="evidence" value="ECO:0007669"/>
    <property type="project" value="UniProtKB-SubCell"/>
</dbReference>
<dbReference type="PANTHER" id="PTHR11850">
    <property type="entry name" value="HOMEOBOX PROTEIN TRANSCRIPTION FACTORS"/>
    <property type="match status" value="1"/>
</dbReference>
<dbReference type="SUPFAM" id="SSF46689">
    <property type="entry name" value="Homeodomain-like"/>
    <property type="match status" value="1"/>
</dbReference>
<feature type="compositionally biased region" description="Low complexity" evidence="6">
    <location>
        <begin position="335"/>
        <end position="353"/>
    </location>
</feature>
<dbReference type="InterPro" id="IPR001356">
    <property type="entry name" value="HD"/>
</dbReference>
<dbReference type="AlphaFoldDB" id="A0A6A6IDA6"/>
<protein>
    <submittedName>
        <fullName evidence="9">Uncharacterized protein</fullName>
    </submittedName>
</protein>
<dbReference type="SMART" id="SM00389">
    <property type="entry name" value="HOX"/>
    <property type="match status" value="1"/>
</dbReference>
<feature type="DNA-binding region" description="Homeobox" evidence="5">
    <location>
        <begin position="188"/>
        <end position="250"/>
    </location>
</feature>
<keyword evidence="10" id="KW-1185">Reference proteome</keyword>
<keyword evidence="2 5" id="KW-0371">Homeobox</keyword>
<dbReference type="GO" id="GO:0006355">
    <property type="term" value="P:regulation of DNA-templated transcription"/>
    <property type="evidence" value="ECO:0007669"/>
    <property type="project" value="InterPro"/>
</dbReference>
<dbReference type="GO" id="GO:0003677">
    <property type="term" value="F:DNA binding"/>
    <property type="evidence" value="ECO:0007669"/>
    <property type="project" value="UniProtKB-UniRule"/>
</dbReference>
<feature type="region of interest" description="Disordered" evidence="6">
    <location>
        <begin position="241"/>
        <end position="272"/>
    </location>
</feature>
<feature type="region of interest" description="Disordered" evidence="6">
    <location>
        <begin position="305"/>
        <end position="392"/>
    </location>
</feature>
<dbReference type="InterPro" id="IPR013087">
    <property type="entry name" value="Znf_C2H2_type"/>
</dbReference>
<keyword evidence="4" id="KW-0479">Metal-binding</keyword>
<keyword evidence="4" id="KW-0862">Zinc</keyword>
<dbReference type="Proteomes" id="UP000800094">
    <property type="component" value="Unassembled WGS sequence"/>
</dbReference>
<evidence type="ECO:0000259" key="7">
    <source>
        <dbReference type="PROSITE" id="PS50071"/>
    </source>
</evidence>
<feature type="region of interest" description="Disordered" evidence="6">
    <location>
        <begin position="617"/>
        <end position="650"/>
    </location>
</feature>
<proteinExistence type="predicted"/>
<dbReference type="EMBL" id="ML987196">
    <property type="protein sequence ID" value="KAF2247872.1"/>
    <property type="molecule type" value="Genomic_DNA"/>
</dbReference>
<evidence type="ECO:0000256" key="2">
    <source>
        <dbReference type="ARBA" id="ARBA00023155"/>
    </source>
</evidence>
<dbReference type="RefSeq" id="XP_033682876.1">
    <property type="nucleotide sequence ID" value="XM_033822943.1"/>
</dbReference>
<dbReference type="SMART" id="SM00355">
    <property type="entry name" value="ZnF_C2H2"/>
    <property type="match status" value="2"/>
</dbReference>
<feature type="non-terminal residue" evidence="9">
    <location>
        <position position="852"/>
    </location>
</feature>
<evidence type="ECO:0000256" key="4">
    <source>
        <dbReference type="PROSITE-ProRule" id="PRU00042"/>
    </source>
</evidence>
<evidence type="ECO:0000256" key="5">
    <source>
        <dbReference type="PROSITE-ProRule" id="PRU00108"/>
    </source>
</evidence>
<dbReference type="InterPro" id="IPR050224">
    <property type="entry name" value="TALE_homeobox"/>
</dbReference>
<evidence type="ECO:0000256" key="1">
    <source>
        <dbReference type="ARBA" id="ARBA00023125"/>
    </source>
</evidence>
<keyword evidence="3 5" id="KW-0539">Nucleus</keyword>
<feature type="domain" description="Homeobox" evidence="7">
    <location>
        <begin position="186"/>
        <end position="249"/>
    </location>
</feature>
<evidence type="ECO:0000313" key="10">
    <source>
        <dbReference type="Proteomes" id="UP000800094"/>
    </source>
</evidence>
<feature type="compositionally biased region" description="Polar residues" evidence="6">
    <location>
        <begin position="254"/>
        <end position="264"/>
    </location>
</feature>
<evidence type="ECO:0000259" key="8">
    <source>
        <dbReference type="PROSITE" id="PS50157"/>
    </source>
</evidence>
<keyword evidence="1 5" id="KW-0238">DNA-binding</keyword>
<dbReference type="PROSITE" id="PS50157">
    <property type="entry name" value="ZINC_FINGER_C2H2_2"/>
    <property type="match status" value="1"/>
</dbReference>
<evidence type="ECO:0000256" key="6">
    <source>
        <dbReference type="SAM" id="MobiDB-lite"/>
    </source>
</evidence>
<dbReference type="InterPro" id="IPR008422">
    <property type="entry name" value="KN_HD"/>
</dbReference>
<dbReference type="OrthoDB" id="5399138at2759"/>
<dbReference type="Gene3D" id="1.10.10.60">
    <property type="entry name" value="Homeodomain-like"/>
    <property type="match status" value="1"/>
</dbReference>
<sequence>MATPNVASDMAQFFDFGEAAMPNTSQQPSGQTTVLDVPLMAKMVMKGKSDFRTPMHFLVLSPRHPPQLYGVPVTEEFITDFSSWLPRYHKPAQPCDYCRSKSLECFIYNAKDGTSSGCSPCNALFRPCSFSNPEKMPLQKSKTALDTLDVVTENNEHLFGGLTGKKPMRCLGHMGPIEDDGPPDKPKKGAAAARFPRAAVKILKDWMIEHIDHPYPTDEEKEALKLETGLTLSQISNWMANTRRRQKARPKRSASPSIRPSTEAINIPPGRTWESLNPFERWKHSPPENEPAPMTAIVRAVETFDPPEPLSSSSSYRKDHSNDSTGSFSVFRAPSTTSLETGLTGMSSGTTGSHNSAYSHGSKHSFGSMNSLKSKERRRRRRMPTRTPKHSLDEGPRLFQCTFCTDRFKSKYDWSRHEKSLHLSLEKWICAPLGEVITCSASGQRKCVYCDTLDPSKEHLEIHNYRSCEEKGLESRTFYRKDHLRQHLRLMHGCKMLPSMDSWKSEAQYVKSRCGFCGMNFDKWQDRADHLAKEFRNGATMKDWKGCRGLDPHVAAHVTNAMPPYLISNESKSPFPFSASNSASMKHPTLDIQQTDLEFLLPGDTINHMPGVYMPSSGNLSGVGMDNSSSVSPRGPNNTPQTAATSSSVSPNLSNVATCWEILTLRLGRFARQHIEQNGPRSVTDSMLQREARLILYEEDDPWHQTAADNPEWLNLFKKAHGIDDSLPLPGVASQHEIFEDLGVRPDARLDQSFNLGNFECVRKNQDNPATRSFAFECSLSGSMAMSRAGQGTVPFSLPTLTTSTTTSGASNLPTTTFADLQGLNGPISELECVDAPGGLCIGEDGELGLAT</sequence>
<accession>A0A6A6IDA6</accession>
<dbReference type="PROSITE" id="PS00028">
    <property type="entry name" value="ZINC_FINGER_C2H2_1"/>
    <property type="match status" value="1"/>
</dbReference>
<organism evidence="9 10">
    <name type="scientific">Trematosphaeria pertusa</name>
    <dbReference type="NCBI Taxonomy" id="390896"/>
    <lineage>
        <taxon>Eukaryota</taxon>
        <taxon>Fungi</taxon>
        <taxon>Dikarya</taxon>
        <taxon>Ascomycota</taxon>
        <taxon>Pezizomycotina</taxon>
        <taxon>Dothideomycetes</taxon>
        <taxon>Pleosporomycetidae</taxon>
        <taxon>Pleosporales</taxon>
        <taxon>Massarineae</taxon>
        <taxon>Trematosphaeriaceae</taxon>
        <taxon>Trematosphaeria</taxon>
    </lineage>
</organism>
<evidence type="ECO:0000256" key="3">
    <source>
        <dbReference type="ARBA" id="ARBA00023242"/>
    </source>
</evidence>
<keyword evidence="4" id="KW-0863">Zinc-finger</keyword>
<reference evidence="9" key="1">
    <citation type="journal article" date="2020" name="Stud. Mycol.">
        <title>101 Dothideomycetes genomes: a test case for predicting lifestyles and emergence of pathogens.</title>
        <authorList>
            <person name="Haridas S."/>
            <person name="Albert R."/>
            <person name="Binder M."/>
            <person name="Bloem J."/>
            <person name="Labutti K."/>
            <person name="Salamov A."/>
            <person name="Andreopoulos B."/>
            <person name="Baker S."/>
            <person name="Barry K."/>
            <person name="Bills G."/>
            <person name="Bluhm B."/>
            <person name="Cannon C."/>
            <person name="Castanera R."/>
            <person name="Culley D."/>
            <person name="Daum C."/>
            <person name="Ezra D."/>
            <person name="Gonzalez J."/>
            <person name="Henrissat B."/>
            <person name="Kuo A."/>
            <person name="Liang C."/>
            <person name="Lipzen A."/>
            <person name="Lutzoni F."/>
            <person name="Magnuson J."/>
            <person name="Mondo S."/>
            <person name="Nolan M."/>
            <person name="Ohm R."/>
            <person name="Pangilinan J."/>
            <person name="Park H.-J."/>
            <person name="Ramirez L."/>
            <person name="Alfaro M."/>
            <person name="Sun H."/>
            <person name="Tritt A."/>
            <person name="Yoshinaga Y."/>
            <person name="Zwiers L.-H."/>
            <person name="Turgeon B."/>
            <person name="Goodwin S."/>
            <person name="Spatafora J."/>
            <person name="Crous P."/>
            <person name="Grigoriev I."/>
        </authorList>
    </citation>
    <scope>NUCLEOTIDE SEQUENCE</scope>
    <source>
        <strain evidence="9">CBS 122368</strain>
    </source>
</reference>
<dbReference type="PROSITE" id="PS50071">
    <property type="entry name" value="HOMEOBOX_2"/>
    <property type="match status" value="1"/>
</dbReference>
<feature type="compositionally biased region" description="Polar residues" evidence="6">
    <location>
        <begin position="354"/>
        <end position="372"/>
    </location>
</feature>
<feature type="domain" description="C2H2-type" evidence="8">
    <location>
        <begin position="399"/>
        <end position="427"/>
    </location>
</feature>
<feature type="compositionally biased region" description="Basic residues" evidence="6">
    <location>
        <begin position="375"/>
        <end position="389"/>
    </location>
</feature>